<name>A0ABP8IA32_9BACT</name>
<comment type="caution">
    <text evidence="1">The sequence shown here is derived from an EMBL/GenBank/DDBJ whole genome shotgun (WGS) entry which is preliminary data.</text>
</comment>
<dbReference type="PROSITE" id="PS51257">
    <property type="entry name" value="PROKAR_LIPOPROTEIN"/>
    <property type="match status" value="1"/>
</dbReference>
<evidence type="ECO:0000313" key="1">
    <source>
        <dbReference type="EMBL" id="GAA4354324.1"/>
    </source>
</evidence>
<accession>A0ABP8IA32</accession>
<evidence type="ECO:0000313" key="2">
    <source>
        <dbReference type="Proteomes" id="UP001501153"/>
    </source>
</evidence>
<sequence length="118" mass="13140">MTTQRLRGVWLGSVLVLVSACGNLSLLDTPARTLWVRPIPAKGYQVRVVYRPSNATVQAAIQVVQQPAKQPERVLGDYERYNCLDTCWLTNNSRLTLVLRDTVSQLGNHPDTIIVALP</sequence>
<reference evidence="2" key="1">
    <citation type="journal article" date="2019" name="Int. J. Syst. Evol. Microbiol.">
        <title>The Global Catalogue of Microorganisms (GCM) 10K type strain sequencing project: providing services to taxonomists for standard genome sequencing and annotation.</title>
        <authorList>
            <consortium name="The Broad Institute Genomics Platform"/>
            <consortium name="The Broad Institute Genome Sequencing Center for Infectious Disease"/>
            <person name="Wu L."/>
            <person name="Ma J."/>
        </authorList>
    </citation>
    <scope>NUCLEOTIDE SEQUENCE [LARGE SCALE GENOMIC DNA]</scope>
    <source>
        <strain evidence="2">JCM 17923</strain>
    </source>
</reference>
<keyword evidence="2" id="KW-1185">Reference proteome</keyword>
<gene>
    <name evidence="1" type="ORF">GCM10023185_16010</name>
</gene>
<organism evidence="1 2">
    <name type="scientific">Hymenobacter saemangeumensis</name>
    <dbReference type="NCBI Taxonomy" id="1084522"/>
    <lineage>
        <taxon>Bacteria</taxon>
        <taxon>Pseudomonadati</taxon>
        <taxon>Bacteroidota</taxon>
        <taxon>Cytophagia</taxon>
        <taxon>Cytophagales</taxon>
        <taxon>Hymenobacteraceae</taxon>
        <taxon>Hymenobacter</taxon>
    </lineage>
</organism>
<protein>
    <recommendedName>
        <fullName evidence="3">Lipoprotein</fullName>
    </recommendedName>
</protein>
<dbReference type="RefSeq" id="WP_345235500.1">
    <property type="nucleotide sequence ID" value="NZ_BAABGZ010000016.1"/>
</dbReference>
<proteinExistence type="predicted"/>
<dbReference type="EMBL" id="BAABGZ010000016">
    <property type="protein sequence ID" value="GAA4354324.1"/>
    <property type="molecule type" value="Genomic_DNA"/>
</dbReference>
<evidence type="ECO:0008006" key="3">
    <source>
        <dbReference type="Google" id="ProtNLM"/>
    </source>
</evidence>
<dbReference type="Proteomes" id="UP001501153">
    <property type="component" value="Unassembled WGS sequence"/>
</dbReference>